<dbReference type="OrthoDB" id="2754669at2759"/>
<dbReference type="Proteomes" id="UP000184267">
    <property type="component" value="Unassembled WGS sequence"/>
</dbReference>
<dbReference type="Gene3D" id="3.80.10.10">
    <property type="entry name" value="Ribonuclease Inhibitor"/>
    <property type="match status" value="1"/>
</dbReference>
<dbReference type="AlphaFoldDB" id="A0A1M2VG49"/>
<feature type="non-terminal residue" evidence="1">
    <location>
        <position position="1"/>
    </location>
</feature>
<accession>A0A1M2VG49</accession>
<name>A0A1M2VG49_TRAPU</name>
<comment type="caution">
    <text evidence="1">The sequence shown here is derived from an EMBL/GenBank/DDBJ whole genome shotgun (WGS) entry which is preliminary data.</text>
</comment>
<reference evidence="1 2" key="1">
    <citation type="submission" date="2016-10" db="EMBL/GenBank/DDBJ databases">
        <title>Genome sequence of the basidiomycete white-rot fungus Trametes pubescens.</title>
        <authorList>
            <person name="Makela M.R."/>
            <person name="Granchi Z."/>
            <person name="Peng M."/>
            <person name="De Vries R.P."/>
            <person name="Grigoriev I."/>
            <person name="Riley R."/>
            <person name="Hilden K."/>
        </authorList>
    </citation>
    <scope>NUCLEOTIDE SEQUENCE [LARGE SCALE GENOMIC DNA]</scope>
    <source>
        <strain evidence="1 2">FBCC735</strain>
    </source>
</reference>
<dbReference type="SUPFAM" id="SSF52047">
    <property type="entry name" value="RNI-like"/>
    <property type="match status" value="1"/>
</dbReference>
<proteinExistence type="predicted"/>
<sequence>ALYSIPDAHQWARFCYYADRVRVLVHYDSPNTNVPFDDDKFPRPTLILPSVWFYLKQLSGDRALLPALRELQWMTSPFDTELFDLLCPSLQRICVRLNPMHPHTNAEWDAHLPLLIRNVAALAPELRQFEVGAIPSNTLRAIVPELHKMRHLRHLAVDVKCSSGRDMDSQALSVAELDTLEDLQYFRLGLAIEDDPRAAPSTITLRTLHSLAVVDSRGNQEAYGLSNTPSLRSFDATIRSRNIDPNGYRDLLFAFTQQFPDIASLTLTLDEGGADLIRVIEPLHHLHALRTLSFIVGEAYVGVSSAEVRVLLERVPHLSSLTIDFSSTMTRISNSMPWTGLLLHLAQFGSELTEVFLSNLKLSAYELDRALAQTVLAQPNTQLVVLVIGRVTHGSPLDAQSDLAKCAVLVLRLFPNLDPERCRACPPKSYYWETAGAWNTILTEVERLRSMTGTPMDV</sequence>
<protein>
    <recommendedName>
        <fullName evidence="3">F-box domain-containing protein</fullName>
    </recommendedName>
</protein>
<keyword evidence="2" id="KW-1185">Reference proteome</keyword>
<evidence type="ECO:0000313" key="1">
    <source>
        <dbReference type="EMBL" id="OJT06507.1"/>
    </source>
</evidence>
<gene>
    <name evidence="1" type="ORF">TRAPUB_2666</name>
</gene>
<evidence type="ECO:0000313" key="2">
    <source>
        <dbReference type="Proteomes" id="UP000184267"/>
    </source>
</evidence>
<evidence type="ECO:0008006" key="3">
    <source>
        <dbReference type="Google" id="ProtNLM"/>
    </source>
</evidence>
<organism evidence="1 2">
    <name type="scientific">Trametes pubescens</name>
    <name type="common">White-rot fungus</name>
    <dbReference type="NCBI Taxonomy" id="154538"/>
    <lineage>
        <taxon>Eukaryota</taxon>
        <taxon>Fungi</taxon>
        <taxon>Dikarya</taxon>
        <taxon>Basidiomycota</taxon>
        <taxon>Agaricomycotina</taxon>
        <taxon>Agaricomycetes</taxon>
        <taxon>Polyporales</taxon>
        <taxon>Polyporaceae</taxon>
        <taxon>Trametes</taxon>
    </lineage>
</organism>
<dbReference type="EMBL" id="MNAD01001305">
    <property type="protein sequence ID" value="OJT06507.1"/>
    <property type="molecule type" value="Genomic_DNA"/>
</dbReference>
<dbReference type="InterPro" id="IPR032675">
    <property type="entry name" value="LRR_dom_sf"/>
</dbReference>